<sequence>MALALYYCGCPSSLKWNLPIVKAVNVSETGSLRLPILERVDEELRRGNEREALALVNNLVGKPGGLRCFGTARQVPQRLYNLDELKLNGIDTLSLLSPVDGTLGAIERTLQVTACLGGLSAWVVFGFSQLQILSFSLGLLFLWSLDLVSFNGGMSNLLLDTIAHTASEKYHDRVIQHEAGHFLIAYLLGVLPRGFTLSSLEALRKEGSLNVQAGTSFVDFEFLEEVAKGKVSAKMLNRFSCIALAGVATEYLLFGYAEGGLADIDKLDNLLKSLGFTQKKADSQVRWAVLNTILILRRHERARSKLAEAMSSGKSVGFCIDIIETSIVSSESSDI</sequence>
<dbReference type="PANTHER" id="PTHR33471">
    <property type="entry name" value="ATP-DEPENDENT ZINC METALLOPROTEASE-RELATED"/>
    <property type="match status" value="1"/>
</dbReference>
<dbReference type="FunFam" id="1.20.58.760:FF:000009">
    <property type="entry name" value="Translation initiation factor 3 subunit I"/>
    <property type="match status" value="1"/>
</dbReference>
<dbReference type="GeneID" id="120283935"/>
<dbReference type="AlphaFoldDB" id="A0AB40D330"/>
<dbReference type="GO" id="GO:0005524">
    <property type="term" value="F:ATP binding"/>
    <property type="evidence" value="ECO:0007669"/>
    <property type="project" value="InterPro"/>
</dbReference>
<dbReference type="SUPFAM" id="SSF140990">
    <property type="entry name" value="FtsH protease domain-like"/>
    <property type="match status" value="1"/>
</dbReference>
<dbReference type="GO" id="GO:0004176">
    <property type="term" value="F:ATP-dependent peptidase activity"/>
    <property type="evidence" value="ECO:0007669"/>
    <property type="project" value="InterPro"/>
</dbReference>
<accession>A0AB40D330</accession>
<organism evidence="1 2">
    <name type="scientific">Dioscorea cayennensis subsp. rotundata</name>
    <name type="common">White Guinea yam</name>
    <name type="synonym">Dioscorea rotundata</name>
    <dbReference type="NCBI Taxonomy" id="55577"/>
    <lineage>
        <taxon>Eukaryota</taxon>
        <taxon>Viridiplantae</taxon>
        <taxon>Streptophyta</taxon>
        <taxon>Embryophyta</taxon>
        <taxon>Tracheophyta</taxon>
        <taxon>Spermatophyta</taxon>
        <taxon>Magnoliopsida</taxon>
        <taxon>Liliopsida</taxon>
        <taxon>Dioscoreales</taxon>
        <taxon>Dioscoreaceae</taxon>
        <taxon>Dioscorea</taxon>
    </lineage>
</organism>
<dbReference type="RefSeq" id="XP_039146680.1">
    <property type="nucleotide sequence ID" value="XM_039290746.1"/>
</dbReference>
<keyword evidence="1" id="KW-1185">Reference proteome</keyword>
<evidence type="ECO:0000313" key="1">
    <source>
        <dbReference type="Proteomes" id="UP001515500"/>
    </source>
</evidence>
<proteinExistence type="predicted"/>
<protein>
    <submittedName>
        <fullName evidence="2">Uncharacterized protein LOC120283935</fullName>
    </submittedName>
</protein>
<dbReference type="GO" id="GO:0004222">
    <property type="term" value="F:metalloendopeptidase activity"/>
    <property type="evidence" value="ECO:0007669"/>
    <property type="project" value="InterPro"/>
</dbReference>
<dbReference type="GO" id="GO:0006508">
    <property type="term" value="P:proteolysis"/>
    <property type="evidence" value="ECO:0007669"/>
    <property type="project" value="InterPro"/>
</dbReference>
<dbReference type="Gene3D" id="1.20.58.760">
    <property type="entry name" value="Peptidase M41"/>
    <property type="match status" value="1"/>
</dbReference>
<name>A0AB40D330_DIOCR</name>
<dbReference type="PANTHER" id="PTHR33471:SF1">
    <property type="entry name" value="OS01G0382700 PROTEIN"/>
    <property type="match status" value="1"/>
</dbReference>
<evidence type="ECO:0000313" key="2">
    <source>
        <dbReference type="RefSeq" id="XP_039146680.1"/>
    </source>
</evidence>
<reference evidence="2" key="1">
    <citation type="submission" date="2025-08" db="UniProtKB">
        <authorList>
            <consortium name="RefSeq"/>
        </authorList>
    </citation>
    <scope>IDENTIFICATION</scope>
</reference>
<gene>
    <name evidence="2" type="primary">LOC120283935</name>
</gene>
<dbReference type="InterPro" id="IPR037219">
    <property type="entry name" value="Peptidase_M41-like"/>
</dbReference>
<dbReference type="Proteomes" id="UP001515500">
    <property type="component" value="Chromosome 19"/>
</dbReference>